<dbReference type="AlphaFoldDB" id="A0A699JWL2"/>
<organism evidence="1">
    <name type="scientific">Tanacetum cinerariifolium</name>
    <name type="common">Dalmatian daisy</name>
    <name type="synonym">Chrysanthemum cinerariifolium</name>
    <dbReference type="NCBI Taxonomy" id="118510"/>
    <lineage>
        <taxon>Eukaryota</taxon>
        <taxon>Viridiplantae</taxon>
        <taxon>Streptophyta</taxon>
        <taxon>Embryophyta</taxon>
        <taxon>Tracheophyta</taxon>
        <taxon>Spermatophyta</taxon>
        <taxon>Magnoliopsida</taxon>
        <taxon>eudicotyledons</taxon>
        <taxon>Gunneridae</taxon>
        <taxon>Pentapetalae</taxon>
        <taxon>asterids</taxon>
        <taxon>campanulids</taxon>
        <taxon>Asterales</taxon>
        <taxon>Asteraceae</taxon>
        <taxon>Asteroideae</taxon>
        <taxon>Anthemideae</taxon>
        <taxon>Anthemidinae</taxon>
        <taxon>Tanacetum</taxon>
    </lineage>
</organism>
<comment type="caution">
    <text evidence="1">The sequence shown here is derived from an EMBL/GenBank/DDBJ whole genome shotgun (WGS) entry which is preliminary data.</text>
</comment>
<feature type="non-terminal residue" evidence="1">
    <location>
        <position position="188"/>
    </location>
</feature>
<accession>A0A699JWL2</accession>
<reference evidence="1" key="1">
    <citation type="journal article" date="2019" name="Sci. Rep.">
        <title>Draft genome of Tanacetum cinerariifolium, the natural source of mosquito coil.</title>
        <authorList>
            <person name="Yamashiro T."/>
            <person name="Shiraishi A."/>
            <person name="Satake H."/>
            <person name="Nakayama K."/>
        </authorList>
    </citation>
    <scope>NUCLEOTIDE SEQUENCE</scope>
</reference>
<protein>
    <submittedName>
        <fullName evidence="1">Integrase, catalytic region, zinc finger, CCHC-type, peptidase aspartic, catalytic</fullName>
    </submittedName>
</protein>
<sequence>MANFLEDIQSAGFDTRPPMLDRLDFASWQQRIRLFCMGKVNGENIIKSINEGPFKMGKFRETLAEGEEGALHLGPEWDRVFADLSPEEKERFKADINEEPVQDLALNEDVFQADQCDAFASDFDEAPTAQTMFMANLSSADPIYDEASPSYDSNILFEVQDHDIYQDAIFENHEVHEMHNDVQPNYVV</sequence>
<evidence type="ECO:0000313" key="1">
    <source>
        <dbReference type="EMBL" id="GFA61682.1"/>
    </source>
</evidence>
<gene>
    <name evidence="1" type="ORF">Tci_633654</name>
</gene>
<proteinExistence type="predicted"/>
<dbReference type="EMBL" id="BKCJ010455889">
    <property type="protein sequence ID" value="GFA61682.1"/>
    <property type="molecule type" value="Genomic_DNA"/>
</dbReference>
<name>A0A699JWL2_TANCI</name>